<evidence type="ECO:0000313" key="2">
    <source>
        <dbReference type="EMBL" id="CAB1419254.1"/>
    </source>
</evidence>
<dbReference type="AlphaFoldDB" id="A0A9N7YCF9"/>
<name>A0A9N7YCF9_PLEPL</name>
<protein>
    <submittedName>
        <fullName evidence="2">Uncharacterized protein</fullName>
    </submittedName>
</protein>
<dbReference type="Proteomes" id="UP001153269">
    <property type="component" value="Unassembled WGS sequence"/>
</dbReference>
<evidence type="ECO:0000313" key="3">
    <source>
        <dbReference type="Proteomes" id="UP001153269"/>
    </source>
</evidence>
<evidence type="ECO:0000256" key="1">
    <source>
        <dbReference type="SAM" id="MobiDB-lite"/>
    </source>
</evidence>
<gene>
    <name evidence="2" type="ORF">PLEPLA_LOCUS7082</name>
</gene>
<keyword evidence="3" id="KW-1185">Reference proteome</keyword>
<sequence>MKTSPSHEVMKNLRSCTAPLSSNQPTPSSPNPHHHTPLMVCPHPHSRPSTNHQSKTTAATPQAPPCTKREGLRPQHIQRSPSPTLTPPPHHHHHHHHHHTAAQACR</sequence>
<organism evidence="2 3">
    <name type="scientific">Pleuronectes platessa</name>
    <name type="common">European plaice</name>
    <dbReference type="NCBI Taxonomy" id="8262"/>
    <lineage>
        <taxon>Eukaryota</taxon>
        <taxon>Metazoa</taxon>
        <taxon>Chordata</taxon>
        <taxon>Craniata</taxon>
        <taxon>Vertebrata</taxon>
        <taxon>Euteleostomi</taxon>
        <taxon>Actinopterygii</taxon>
        <taxon>Neopterygii</taxon>
        <taxon>Teleostei</taxon>
        <taxon>Neoteleostei</taxon>
        <taxon>Acanthomorphata</taxon>
        <taxon>Carangaria</taxon>
        <taxon>Pleuronectiformes</taxon>
        <taxon>Pleuronectoidei</taxon>
        <taxon>Pleuronectidae</taxon>
        <taxon>Pleuronectes</taxon>
    </lineage>
</organism>
<proteinExistence type="predicted"/>
<feature type="compositionally biased region" description="Basic residues" evidence="1">
    <location>
        <begin position="89"/>
        <end position="100"/>
    </location>
</feature>
<feature type="region of interest" description="Disordered" evidence="1">
    <location>
        <begin position="1"/>
        <end position="106"/>
    </location>
</feature>
<dbReference type="EMBL" id="CADEAL010000377">
    <property type="protein sequence ID" value="CAB1419254.1"/>
    <property type="molecule type" value="Genomic_DNA"/>
</dbReference>
<accession>A0A9N7YCF9</accession>
<reference evidence="2" key="1">
    <citation type="submission" date="2020-03" db="EMBL/GenBank/DDBJ databases">
        <authorList>
            <person name="Weist P."/>
        </authorList>
    </citation>
    <scope>NUCLEOTIDE SEQUENCE</scope>
</reference>
<comment type="caution">
    <text evidence="2">The sequence shown here is derived from an EMBL/GenBank/DDBJ whole genome shotgun (WGS) entry which is preliminary data.</text>
</comment>